<dbReference type="GeneID" id="77099818"/>
<protein>
    <submittedName>
        <fullName evidence="1">Uncharacterized protein</fullName>
    </submittedName>
</protein>
<reference evidence="1" key="1">
    <citation type="submission" date="2019-11" db="EMBL/GenBank/DDBJ databases">
        <authorList>
            <person name="Feng L."/>
        </authorList>
    </citation>
    <scope>NUCLEOTIDE SEQUENCE</scope>
    <source>
        <strain evidence="1">FplautiiLFYP42</strain>
    </source>
</reference>
<dbReference type="RefSeq" id="WP_007493449.1">
    <property type="nucleotide sequence ID" value="NZ_CACRUB010000013.1"/>
</dbReference>
<organism evidence="1">
    <name type="scientific">Flavonifractor plautii</name>
    <name type="common">Fusobacterium plautii</name>
    <dbReference type="NCBI Taxonomy" id="292800"/>
    <lineage>
        <taxon>Bacteria</taxon>
        <taxon>Bacillati</taxon>
        <taxon>Bacillota</taxon>
        <taxon>Clostridia</taxon>
        <taxon>Eubacteriales</taxon>
        <taxon>Oscillospiraceae</taxon>
        <taxon>Flavonifractor</taxon>
    </lineage>
</organism>
<proteinExistence type="predicted"/>
<dbReference type="EMBL" id="CACRUB010000013">
    <property type="protein sequence ID" value="VYT66020.1"/>
    <property type="molecule type" value="Genomic_DNA"/>
</dbReference>
<accession>A0A6N2YK83</accession>
<name>A0A6N2YK83_FLAPL</name>
<gene>
    <name evidence="1" type="ORF">FPLFYP42_00188</name>
</gene>
<evidence type="ECO:0000313" key="1">
    <source>
        <dbReference type="EMBL" id="VYT66020.1"/>
    </source>
</evidence>
<sequence>MADQNWKISALYFGQMILPRTSFSGTLDPDLNIDIPILASC</sequence>
<dbReference type="AlphaFoldDB" id="A0A6N2YK83"/>